<accession>A0A8J4PL20</accession>
<feature type="domain" description="BTB" evidence="1">
    <location>
        <begin position="63"/>
        <end position="134"/>
    </location>
</feature>
<dbReference type="InterPro" id="IPR003131">
    <property type="entry name" value="T1-type_BTB"/>
</dbReference>
<dbReference type="EMBL" id="AJWJ01000757">
    <property type="protein sequence ID" value="KAF2069069.1"/>
    <property type="molecule type" value="Genomic_DNA"/>
</dbReference>
<evidence type="ECO:0000313" key="3">
    <source>
        <dbReference type="Proteomes" id="UP000695562"/>
    </source>
</evidence>
<evidence type="ECO:0000259" key="1">
    <source>
        <dbReference type="PROSITE" id="PS50097"/>
    </source>
</evidence>
<name>A0A8J4PL20_9MYCE</name>
<dbReference type="InterPro" id="IPR000210">
    <property type="entry name" value="BTB/POZ_dom"/>
</dbReference>
<gene>
    <name evidence="2" type="ORF">CYY_009616</name>
</gene>
<organism evidence="2 3">
    <name type="scientific">Polysphondylium violaceum</name>
    <dbReference type="NCBI Taxonomy" id="133409"/>
    <lineage>
        <taxon>Eukaryota</taxon>
        <taxon>Amoebozoa</taxon>
        <taxon>Evosea</taxon>
        <taxon>Eumycetozoa</taxon>
        <taxon>Dictyostelia</taxon>
        <taxon>Dictyosteliales</taxon>
        <taxon>Dictyosteliaceae</taxon>
        <taxon>Polysphondylium</taxon>
    </lineage>
</organism>
<dbReference type="SUPFAM" id="SSF54695">
    <property type="entry name" value="POZ domain"/>
    <property type="match status" value="1"/>
</dbReference>
<dbReference type="Gene3D" id="3.30.710.10">
    <property type="entry name" value="Potassium Channel Kv1.1, Chain A"/>
    <property type="match status" value="1"/>
</dbReference>
<sequence>MDNNKNDQQKQTTKLIEDIDLYIENLNKTYNDDLVLMKEEIQLLEEKLFIEYKKQIQDSMTSHPITLNIGGMKYQTTKETLTRIPNSYFHLMLSDDIDHRPKKHKPNTYYIERDGVSFRYVLNYLRDGKLSTASVPTSLKVDVRNELLFYKLIDTKNNLLLS</sequence>
<evidence type="ECO:0000313" key="2">
    <source>
        <dbReference type="EMBL" id="KAF2069069.1"/>
    </source>
</evidence>
<dbReference type="PANTHER" id="PTHR14499">
    <property type="entry name" value="POTASSIUM CHANNEL TETRAMERIZATION DOMAIN-CONTAINING"/>
    <property type="match status" value="1"/>
</dbReference>
<comment type="caution">
    <text evidence="2">The sequence shown here is derived from an EMBL/GenBank/DDBJ whole genome shotgun (WGS) entry which is preliminary data.</text>
</comment>
<dbReference type="PROSITE" id="PS50097">
    <property type="entry name" value="BTB"/>
    <property type="match status" value="1"/>
</dbReference>
<dbReference type="Pfam" id="PF02214">
    <property type="entry name" value="BTB_2"/>
    <property type="match status" value="1"/>
</dbReference>
<dbReference type="OrthoDB" id="17470at2759"/>
<dbReference type="Proteomes" id="UP000695562">
    <property type="component" value="Unassembled WGS sequence"/>
</dbReference>
<dbReference type="PANTHER" id="PTHR14499:SF136">
    <property type="entry name" value="GH08630P"/>
    <property type="match status" value="1"/>
</dbReference>
<proteinExistence type="predicted"/>
<dbReference type="GO" id="GO:0051260">
    <property type="term" value="P:protein homooligomerization"/>
    <property type="evidence" value="ECO:0007669"/>
    <property type="project" value="InterPro"/>
</dbReference>
<keyword evidence="3" id="KW-1185">Reference proteome</keyword>
<dbReference type="InterPro" id="IPR011333">
    <property type="entry name" value="SKP1/BTB/POZ_sf"/>
</dbReference>
<dbReference type="AlphaFoldDB" id="A0A8J4PL20"/>
<reference evidence="2" key="1">
    <citation type="submission" date="2020-01" db="EMBL/GenBank/DDBJ databases">
        <title>Development of genomics and gene disruption for Polysphondylium violaceum indicates a role for the polyketide synthase stlB in stalk morphogenesis.</title>
        <authorList>
            <person name="Narita B."/>
            <person name="Kawabe Y."/>
            <person name="Kin K."/>
            <person name="Saito T."/>
            <person name="Gibbs R."/>
            <person name="Kuspa A."/>
            <person name="Muzny D."/>
            <person name="Queller D."/>
            <person name="Richards S."/>
            <person name="Strassman J."/>
            <person name="Sucgang R."/>
            <person name="Worley K."/>
            <person name="Schaap P."/>
        </authorList>
    </citation>
    <scope>NUCLEOTIDE SEQUENCE</scope>
    <source>
        <strain evidence="2">QSvi11</strain>
    </source>
</reference>
<protein>
    <recommendedName>
        <fullName evidence="1">BTB domain-containing protein</fullName>
    </recommendedName>
</protein>